<dbReference type="InterPro" id="IPR005565">
    <property type="entry name" value="Hemolysn_activator_HlyB_C"/>
</dbReference>
<evidence type="ECO:0000259" key="5">
    <source>
        <dbReference type="Pfam" id="PF03865"/>
    </source>
</evidence>
<evidence type="ECO:0000256" key="3">
    <source>
        <dbReference type="ARBA" id="ARBA00023237"/>
    </source>
</evidence>
<accession>A0A0J6UZL7</accession>
<proteinExistence type="predicted"/>
<dbReference type="AlphaFoldDB" id="A0A0J6UZL7"/>
<dbReference type="GO" id="GO:0046819">
    <property type="term" value="P:protein secretion by the type V secretion system"/>
    <property type="evidence" value="ECO:0007669"/>
    <property type="project" value="TreeGrafter"/>
</dbReference>
<dbReference type="GO" id="GO:0098046">
    <property type="term" value="C:type V protein secretion system complex"/>
    <property type="evidence" value="ECO:0007669"/>
    <property type="project" value="TreeGrafter"/>
</dbReference>
<name>A0A0J6UZL7_9HYPH</name>
<keyword evidence="1" id="KW-1134">Transmembrane beta strand</keyword>
<keyword evidence="2" id="KW-0812">Transmembrane</keyword>
<dbReference type="Pfam" id="PF03865">
    <property type="entry name" value="ShlB"/>
    <property type="match status" value="1"/>
</dbReference>
<dbReference type="Gene3D" id="3.10.20.310">
    <property type="entry name" value="membrane protein fhac"/>
    <property type="match status" value="1"/>
</dbReference>
<dbReference type="GO" id="GO:0008320">
    <property type="term" value="F:protein transmembrane transporter activity"/>
    <property type="evidence" value="ECO:0007669"/>
    <property type="project" value="TreeGrafter"/>
</dbReference>
<dbReference type="Pfam" id="PF08479">
    <property type="entry name" value="POTRA_2"/>
    <property type="match status" value="1"/>
</dbReference>
<dbReference type="PATRIC" id="fig|270351.6.peg.1332"/>
<keyword evidence="3" id="KW-0998">Cell outer membrane</keyword>
<evidence type="ECO:0000313" key="7">
    <source>
        <dbReference type="EMBL" id="KMO31936.1"/>
    </source>
</evidence>
<evidence type="ECO:0000256" key="2">
    <source>
        <dbReference type="ARBA" id="ARBA00022692"/>
    </source>
</evidence>
<dbReference type="PANTHER" id="PTHR34597">
    <property type="entry name" value="SLR1661 PROTEIN"/>
    <property type="match status" value="1"/>
</dbReference>
<reference evidence="7 8" key="1">
    <citation type="submission" date="2015-03" db="EMBL/GenBank/DDBJ databases">
        <title>Genome sequencing of Methylobacterium aquaticum DSM16371 type strain.</title>
        <authorList>
            <person name="Chaudhry V."/>
            <person name="Patil P.B."/>
        </authorList>
    </citation>
    <scope>NUCLEOTIDE SEQUENCE [LARGE SCALE GENOMIC DNA]</scope>
    <source>
        <strain evidence="7 8">DSM 16371</strain>
    </source>
</reference>
<organism evidence="7 8">
    <name type="scientific">Methylobacterium aquaticum</name>
    <dbReference type="NCBI Taxonomy" id="270351"/>
    <lineage>
        <taxon>Bacteria</taxon>
        <taxon>Pseudomonadati</taxon>
        <taxon>Pseudomonadota</taxon>
        <taxon>Alphaproteobacteria</taxon>
        <taxon>Hyphomicrobiales</taxon>
        <taxon>Methylobacteriaceae</taxon>
        <taxon>Methylobacterium</taxon>
    </lineage>
</organism>
<comment type="caution">
    <text evidence="7">The sequence shown here is derived from an EMBL/GenBank/DDBJ whole genome shotgun (WGS) entry which is preliminary data.</text>
</comment>
<dbReference type="Gene3D" id="2.40.160.50">
    <property type="entry name" value="membrane protein fhac: a member of the omp85/tpsb transporter family"/>
    <property type="match status" value="1"/>
</dbReference>
<dbReference type="PANTHER" id="PTHR34597:SF3">
    <property type="entry name" value="OUTER MEMBRANE TRANSPORTER CDIB"/>
    <property type="match status" value="1"/>
</dbReference>
<evidence type="ECO:0000256" key="1">
    <source>
        <dbReference type="ARBA" id="ARBA00022452"/>
    </source>
</evidence>
<sequence length="576" mass="60729">MAQTASQITPQSFRPPLQSQGGSLLIPEGPGLDAPAGAERLSVRVRAVQVDGTLPDLADATRAIVEPLAGRTSTAAELFAVARDLEQAYIAAGYPLVRIVLPAQRLADGADLRLVVLDGLVERIDVSALPPEIRARVAAVLGPLAGQRGLRLSVLERALLLAGDTPGTVLRSTLAPGSIPGGTVLVVEARYKPVTGSVGADNTISAAIGGITTNVGLDLNSPTGNGELLYLRGGGAFYPGGRASFFDPEPRNRSLAAGLVLPLGTDGLTLNLEATDARTTPRANVATLGFTSDFSRFSARLRYPLIRSRAFTLNAEGSFDAQEERQTVIVPVEAPFSLDRLRIARASTDVLWFLDTEGVVTGRLTGSFGIDGLGARRPPAPDSDLAPLSRLGARPDFQKLEASLSYTQPLAEHLTLDLRARGQTSFNQALPRSEQIGLATLSGLSSFDAGLFQGDEGYVVRGELQLPFVLPVNLPFRLIEWPGQLGTGLAAGEETAGAVVASPYGFGAFGMVRQQRPTALERAMVRGASYGVGIRLGAAPQASFTNLSASVEYGRSERSDRLPTDDRITFTVALQF</sequence>
<dbReference type="Proteomes" id="UP000035929">
    <property type="component" value="Unassembled WGS sequence"/>
</dbReference>
<evidence type="ECO:0000313" key="8">
    <source>
        <dbReference type="Proteomes" id="UP000035929"/>
    </source>
</evidence>
<feature type="domain" description="Haemolysin activator HlyB C-terminal" evidence="5">
    <location>
        <begin position="184"/>
        <end position="469"/>
    </location>
</feature>
<feature type="region of interest" description="Disordered" evidence="4">
    <location>
        <begin position="1"/>
        <end position="29"/>
    </location>
</feature>
<evidence type="ECO:0000259" key="6">
    <source>
        <dbReference type="Pfam" id="PF08479"/>
    </source>
</evidence>
<gene>
    <name evidence="7" type="ORF">VP06_18540</name>
</gene>
<dbReference type="InterPro" id="IPR051544">
    <property type="entry name" value="TPS_OM_transporter"/>
</dbReference>
<feature type="domain" description="Polypeptide-transport-associated ShlB-type" evidence="6">
    <location>
        <begin position="44"/>
        <end position="119"/>
    </location>
</feature>
<dbReference type="InterPro" id="IPR013686">
    <property type="entry name" value="Polypept-transport_assoc_ShlB"/>
</dbReference>
<protein>
    <submittedName>
        <fullName evidence="7">Peptide transporter</fullName>
    </submittedName>
</protein>
<keyword evidence="1" id="KW-0472">Membrane</keyword>
<dbReference type="EMBL" id="LABX01000144">
    <property type="protein sequence ID" value="KMO31936.1"/>
    <property type="molecule type" value="Genomic_DNA"/>
</dbReference>
<feature type="compositionally biased region" description="Polar residues" evidence="4">
    <location>
        <begin position="1"/>
        <end position="22"/>
    </location>
</feature>
<evidence type="ECO:0000256" key="4">
    <source>
        <dbReference type="SAM" id="MobiDB-lite"/>
    </source>
</evidence>